<reference evidence="4" key="1">
    <citation type="submission" date="2024-02" db="EMBL/GenBank/DDBJ databases">
        <title>Tomenella chthoni gen. nov. sp. nov., a member of the family Jonesiaceae isolated from bat guano.</title>
        <authorList>
            <person name="Miller S.L."/>
            <person name="King J."/>
            <person name="Sankaranarayanan K."/>
            <person name="Lawson P.A."/>
        </authorList>
    </citation>
    <scope>NUCLEOTIDE SEQUENCE</scope>
    <source>
        <strain evidence="4">BS-20</strain>
    </source>
</reference>
<feature type="region of interest" description="Disordered" evidence="1">
    <location>
        <begin position="23"/>
        <end position="68"/>
    </location>
</feature>
<feature type="domain" description="DUF4232" evidence="3">
    <location>
        <begin position="91"/>
        <end position="192"/>
    </location>
</feature>
<gene>
    <name evidence="4" type="ORF">V5R04_00070</name>
</gene>
<organism evidence="4">
    <name type="scientific">Jonesiaceae bacterium BS-20</name>
    <dbReference type="NCBI Taxonomy" id="3120821"/>
    <lineage>
        <taxon>Bacteria</taxon>
        <taxon>Bacillati</taxon>
        <taxon>Actinomycetota</taxon>
        <taxon>Actinomycetes</taxon>
        <taxon>Micrococcales</taxon>
        <taxon>Jonesiaceae</taxon>
    </lineage>
</organism>
<evidence type="ECO:0000256" key="1">
    <source>
        <dbReference type="SAM" id="MobiDB-lite"/>
    </source>
</evidence>
<dbReference type="PROSITE" id="PS51257">
    <property type="entry name" value="PROKAR_LIPOPROTEIN"/>
    <property type="match status" value="1"/>
</dbReference>
<dbReference type="AlphaFoldDB" id="A0AAU7DXC6"/>
<evidence type="ECO:0000313" key="4">
    <source>
        <dbReference type="EMBL" id="XBH21662.1"/>
    </source>
</evidence>
<feature type="chain" id="PRO_5043672110" evidence="2">
    <location>
        <begin position="26"/>
        <end position="258"/>
    </location>
</feature>
<evidence type="ECO:0000256" key="2">
    <source>
        <dbReference type="SAM" id="SignalP"/>
    </source>
</evidence>
<sequence>MRRILAGLTAGLLLTACSQTGYAPAAPSSVPEPLESELGRGWDEEPEPPPIVGQELVSSGEHAQPDSSLGTKELLDILRLPATAAASNSSCKPQDVDVSVQYADAATGSRYGLLWVQNTSDRDCTVQGYPGFGARGAWGSKFLFIAEQLDAITYEDPAAEQVAVPLAPGQFATANMTWTGELAGAYSEPISLFVVQLASNQAPIGIPVIQDFVGDGSQPQINSALDIGMLSTVRVGPLQSSESVPSWMTGYSEDPGLG</sequence>
<dbReference type="InterPro" id="IPR025326">
    <property type="entry name" value="DUF4232"/>
</dbReference>
<accession>A0AAU7DXC6</accession>
<name>A0AAU7DXC6_9MICO</name>
<keyword evidence="2" id="KW-0732">Signal</keyword>
<dbReference type="EMBL" id="CP146203">
    <property type="protein sequence ID" value="XBH21662.1"/>
    <property type="molecule type" value="Genomic_DNA"/>
</dbReference>
<proteinExistence type="predicted"/>
<feature type="signal peptide" evidence="2">
    <location>
        <begin position="1"/>
        <end position="25"/>
    </location>
</feature>
<protein>
    <submittedName>
        <fullName evidence="4">DUF4232 domain-containing protein</fullName>
    </submittedName>
</protein>
<evidence type="ECO:0000259" key="3">
    <source>
        <dbReference type="Pfam" id="PF14016"/>
    </source>
</evidence>
<dbReference type="Pfam" id="PF14016">
    <property type="entry name" value="DUF4232"/>
    <property type="match status" value="1"/>
</dbReference>